<reference evidence="2" key="1">
    <citation type="submission" date="2014-09" db="EMBL/GenBank/DDBJ databases">
        <authorList>
            <person name="Sharma Rahul"/>
            <person name="Thines Marco"/>
        </authorList>
    </citation>
    <scope>NUCLEOTIDE SEQUENCE [LARGE SCALE GENOMIC DNA]</scope>
</reference>
<dbReference type="AlphaFoldDB" id="A0A0P1AV58"/>
<proteinExistence type="predicted"/>
<dbReference type="EMBL" id="CCYD01001538">
    <property type="protein sequence ID" value="CEG45070.1"/>
    <property type="molecule type" value="Genomic_DNA"/>
</dbReference>
<dbReference type="RefSeq" id="XP_024581439.1">
    <property type="nucleotide sequence ID" value="XM_024715774.1"/>
</dbReference>
<dbReference type="Proteomes" id="UP000054928">
    <property type="component" value="Unassembled WGS sequence"/>
</dbReference>
<keyword evidence="2" id="KW-1185">Reference proteome</keyword>
<dbReference type="GeneID" id="36396451"/>
<name>A0A0P1AV58_PLAHL</name>
<organism evidence="1 2">
    <name type="scientific">Plasmopara halstedii</name>
    <name type="common">Downy mildew of sunflower</name>
    <dbReference type="NCBI Taxonomy" id="4781"/>
    <lineage>
        <taxon>Eukaryota</taxon>
        <taxon>Sar</taxon>
        <taxon>Stramenopiles</taxon>
        <taxon>Oomycota</taxon>
        <taxon>Peronosporomycetes</taxon>
        <taxon>Peronosporales</taxon>
        <taxon>Peronosporaceae</taxon>
        <taxon>Plasmopara</taxon>
    </lineage>
</organism>
<sequence length="174" mass="20333">MSNRSNLKPLPRCLVRRPLQFASPAKETQYRTEMDRVQQFIRAQVDGLDEVSSQLLGVNDSRTRCHYEEIQEFLERKQRFEQQQCRRQHAHTTAEHVLIRGLDEYLDELDSSLFEYAPTISERLVVTNLPVQSSYIRRKQEEAKLACFRVQCQTVETDSCVVSCGGPLKRLRVM</sequence>
<protein>
    <submittedName>
        <fullName evidence="1">Uncharacterized protein</fullName>
    </submittedName>
</protein>
<dbReference type="OrthoDB" id="107216at2759"/>
<accession>A0A0P1AV58</accession>
<evidence type="ECO:0000313" key="1">
    <source>
        <dbReference type="EMBL" id="CEG45070.1"/>
    </source>
</evidence>
<evidence type="ECO:0000313" key="2">
    <source>
        <dbReference type="Proteomes" id="UP000054928"/>
    </source>
</evidence>
<dbReference type="OMA" id="VQRYICA"/>